<comment type="caution">
    <text evidence="1">The sequence shown here is derived from an EMBL/GenBank/DDBJ whole genome shotgun (WGS) entry which is preliminary data.</text>
</comment>
<dbReference type="EMBL" id="JAOPHQ010001148">
    <property type="protein sequence ID" value="KAK0151967.1"/>
    <property type="molecule type" value="Genomic_DNA"/>
</dbReference>
<name>A0AA47N5H5_MERPO</name>
<accession>A0AA47N5H5</accession>
<reference evidence="1" key="1">
    <citation type="journal article" date="2023" name="Front. Mar. Sci.">
        <title>A new Merluccius polli reference genome to investigate the effects of global change in West African waters.</title>
        <authorList>
            <person name="Mateo J.L."/>
            <person name="Blanco-Fernandez C."/>
            <person name="Garcia-Vazquez E."/>
            <person name="Machado-Schiaffino G."/>
        </authorList>
    </citation>
    <scope>NUCLEOTIDE SEQUENCE</scope>
    <source>
        <strain evidence="1">C29</strain>
        <tissue evidence="1">Fin</tissue>
    </source>
</reference>
<organism evidence="1 2">
    <name type="scientific">Merluccius polli</name>
    <name type="common">Benguela hake</name>
    <name type="synonym">Merluccius cadenati</name>
    <dbReference type="NCBI Taxonomy" id="89951"/>
    <lineage>
        <taxon>Eukaryota</taxon>
        <taxon>Metazoa</taxon>
        <taxon>Chordata</taxon>
        <taxon>Craniata</taxon>
        <taxon>Vertebrata</taxon>
        <taxon>Euteleostomi</taxon>
        <taxon>Actinopterygii</taxon>
        <taxon>Neopterygii</taxon>
        <taxon>Teleostei</taxon>
        <taxon>Neoteleostei</taxon>
        <taxon>Acanthomorphata</taxon>
        <taxon>Zeiogadaria</taxon>
        <taxon>Gadariae</taxon>
        <taxon>Gadiformes</taxon>
        <taxon>Gadoidei</taxon>
        <taxon>Merlucciidae</taxon>
        <taxon>Merluccius</taxon>
    </lineage>
</organism>
<dbReference type="AlphaFoldDB" id="A0AA47N5H5"/>
<proteinExistence type="predicted"/>
<protein>
    <submittedName>
        <fullName evidence="1">Uncharacterized protein</fullName>
    </submittedName>
</protein>
<evidence type="ECO:0000313" key="1">
    <source>
        <dbReference type="EMBL" id="KAK0151967.1"/>
    </source>
</evidence>
<keyword evidence="2" id="KW-1185">Reference proteome</keyword>
<evidence type="ECO:0000313" key="2">
    <source>
        <dbReference type="Proteomes" id="UP001174136"/>
    </source>
</evidence>
<gene>
    <name evidence="1" type="ORF">N1851_006666</name>
</gene>
<dbReference type="Proteomes" id="UP001174136">
    <property type="component" value="Unassembled WGS sequence"/>
</dbReference>
<sequence length="108" mass="12620">MQQHTACHFCRWPAITPEEEAAQLRRQIDDRRARMRRRTLRRRAILSCLSESHDQSSSQLYTQLNTTVPILAVFFSGGDLKPGFRLSRESFNRLLALLPPAKRPWMEP</sequence>